<dbReference type="PANTHER" id="PTHR43689">
    <property type="entry name" value="HYDROLASE"/>
    <property type="match status" value="1"/>
</dbReference>
<protein>
    <recommendedName>
        <fullName evidence="1">AB hydrolase-1 domain-containing protein</fullName>
    </recommendedName>
</protein>
<dbReference type="EMBL" id="CP001331">
    <property type="protein sequence ID" value="ACO67092.1"/>
    <property type="molecule type" value="Genomic_DNA"/>
</dbReference>
<dbReference type="InParanoid" id="C1EFI3"/>
<dbReference type="InterPro" id="IPR000073">
    <property type="entry name" value="AB_hydrolase_1"/>
</dbReference>
<evidence type="ECO:0000259" key="1">
    <source>
        <dbReference type="Pfam" id="PF00561"/>
    </source>
</evidence>
<dbReference type="STRING" id="296587.C1EFI3"/>
<dbReference type="GeneID" id="8248532"/>
<dbReference type="Gene3D" id="3.40.50.1820">
    <property type="entry name" value="alpha/beta hydrolase"/>
    <property type="match status" value="1"/>
</dbReference>
<reference evidence="2 3" key="1">
    <citation type="journal article" date="2009" name="Science">
        <title>Green evolution and dynamic adaptations revealed by genomes of the marine picoeukaryotes Micromonas.</title>
        <authorList>
            <person name="Worden A.Z."/>
            <person name="Lee J.H."/>
            <person name="Mock T."/>
            <person name="Rouze P."/>
            <person name="Simmons M.P."/>
            <person name="Aerts A.L."/>
            <person name="Allen A.E."/>
            <person name="Cuvelier M.L."/>
            <person name="Derelle E."/>
            <person name="Everett M.V."/>
            <person name="Foulon E."/>
            <person name="Grimwood J."/>
            <person name="Gundlach H."/>
            <person name="Henrissat B."/>
            <person name="Napoli C."/>
            <person name="McDonald S.M."/>
            <person name="Parker M.S."/>
            <person name="Rombauts S."/>
            <person name="Salamov A."/>
            <person name="Von Dassow P."/>
            <person name="Badger J.H."/>
            <person name="Coutinho P.M."/>
            <person name="Demir E."/>
            <person name="Dubchak I."/>
            <person name="Gentemann C."/>
            <person name="Eikrem W."/>
            <person name="Gready J.E."/>
            <person name="John U."/>
            <person name="Lanier W."/>
            <person name="Lindquist E.A."/>
            <person name="Lucas S."/>
            <person name="Mayer K.F."/>
            <person name="Moreau H."/>
            <person name="Not F."/>
            <person name="Otillar R."/>
            <person name="Panaud O."/>
            <person name="Pangilinan J."/>
            <person name="Paulsen I."/>
            <person name="Piegu B."/>
            <person name="Poliakov A."/>
            <person name="Robbens S."/>
            <person name="Schmutz J."/>
            <person name="Toulza E."/>
            <person name="Wyss T."/>
            <person name="Zelensky A."/>
            <person name="Zhou K."/>
            <person name="Armbrust E.V."/>
            <person name="Bhattacharya D."/>
            <person name="Goodenough U.W."/>
            <person name="Van de Peer Y."/>
            <person name="Grigoriev I.V."/>
        </authorList>
    </citation>
    <scope>NUCLEOTIDE SEQUENCE [LARGE SCALE GENOMIC DNA]</scope>
    <source>
        <strain evidence="3">RCC299 / NOUM17</strain>
    </source>
</reference>
<evidence type="ECO:0000313" key="2">
    <source>
        <dbReference type="EMBL" id="ACO67092.1"/>
    </source>
</evidence>
<dbReference type="OMA" id="SSPREIW"/>
<dbReference type="Pfam" id="PF00561">
    <property type="entry name" value="Abhydrolase_1"/>
    <property type="match status" value="1"/>
</dbReference>
<keyword evidence="3" id="KW-1185">Reference proteome</keyword>
<proteinExistence type="predicted"/>
<dbReference type="OrthoDB" id="498673at2759"/>
<evidence type="ECO:0000313" key="3">
    <source>
        <dbReference type="Proteomes" id="UP000002009"/>
    </source>
</evidence>
<dbReference type="AlphaFoldDB" id="C1EFI3"/>
<accession>C1EFI3</accession>
<dbReference type="SUPFAM" id="SSF53474">
    <property type="entry name" value="alpha/beta-Hydrolases"/>
    <property type="match status" value="1"/>
</dbReference>
<dbReference type="KEGG" id="mis:MICPUN_109411"/>
<dbReference type="PANTHER" id="PTHR43689:SF1">
    <property type="entry name" value="ALPHA_BETA-HYDROLASES SUPERFAMILY PROTEIN"/>
    <property type="match status" value="1"/>
</dbReference>
<dbReference type="eggNOG" id="KOG1454">
    <property type="taxonomic scope" value="Eukaryota"/>
</dbReference>
<sequence length="243" mass="25196">MGGIAAAIAAGAGDVDDVVLVAPALVPPRARTTTTTTDRTTTGESNTAAGALIGALRRFLTAAFAYAFAPFLKVILRVFVRSARFWRNGLAKAVGRGAAPALHTDLAWADGYRRPSCVRGWDDGMARVVIAACTGGVNDVWANESKRVARAFKGAEDAEGADDRGATDAGATLDALRASGARVLIVHGDEDSIVPLANSRRLAEALPGAELAVMGGCGHMPHEEDPDAFVDLVKSFVEGKPVS</sequence>
<gene>
    <name evidence="2" type="ORF">MICPUN_109411</name>
</gene>
<dbReference type="RefSeq" id="XP_002505834.1">
    <property type="nucleotide sequence ID" value="XM_002505788.1"/>
</dbReference>
<dbReference type="InterPro" id="IPR029058">
    <property type="entry name" value="AB_hydrolase_fold"/>
</dbReference>
<feature type="domain" description="AB hydrolase-1" evidence="1">
    <location>
        <begin position="82"/>
        <end position="226"/>
    </location>
</feature>
<dbReference type="Proteomes" id="UP000002009">
    <property type="component" value="Chromosome 13"/>
</dbReference>
<organism evidence="2 3">
    <name type="scientific">Micromonas commoda (strain RCC299 / NOUM17 / CCMP2709)</name>
    <name type="common">Picoplanktonic green alga</name>
    <dbReference type="NCBI Taxonomy" id="296587"/>
    <lineage>
        <taxon>Eukaryota</taxon>
        <taxon>Viridiplantae</taxon>
        <taxon>Chlorophyta</taxon>
        <taxon>Mamiellophyceae</taxon>
        <taxon>Mamiellales</taxon>
        <taxon>Mamiellaceae</taxon>
        <taxon>Micromonas</taxon>
    </lineage>
</organism>
<name>C1EFI3_MICCC</name>